<keyword evidence="6" id="KW-1185">Reference proteome</keyword>
<keyword evidence="1 2" id="KW-0728">SH3 domain</keyword>
<evidence type="ECO:0000256" key="2">
    <source>
        <dbReference type="PROSITE-ProRule" id="PRU00192"/>
    </source>
</evidence>
<keyword evidence="3" id="KW-1133">Transmembrane helix</keyword>
<feature type="transmembrane region" description="Helical" evidence="3">
    <location>
        <begin position="352"/>
        <end position="373"/>
    </location>
</feature>
<dbReference type="OrthoDB" id="5595608at2759"/>
<feature type="non-terminal residue" evidence="5">
    <location>
        <position position="1"/>
    </location>
</feature>
<dbReference type="SUPFAM" id="SSF117281">
    <property type="entry name" value="Kelch motif"/>
    <property type="match status" value="1"/>
</dbReference>
<protein>
    <recommendedName>
        <fullName evidence="4">SH3 domain-containing protein</fullName>
    </recommendedName>
</protein>
<keyword evidence="3" id="KW-0812">Transmembrane</keyword>
<dbReference type="AlphaFoldDB" id="A0A4P9VXC6"/>
<proteinExistence type="predicted"/>
<dbReference type="Proteomes" id="UP000269721">
    <property type="component" value="Unassembled WGS sequence"/>
</dbReference>
<sequence>VWKYDIPSALWTKLTSRNTPVLNKTTATTLSADTNGITAAVCVGNTIHGTLPDGSFASFNVTTSNWTIPVQPPASLIKSSAFTLNDGKAYFVGGDHLLEGSGFTNATYIYNPGTGWMRGPPYPHVINAAGAIGVADRGFVFGGYGLTFDSGQGLYNDVEVLQSGATAWLTPTIPLPMDAREFMCFAAWKNVIPEKNCSCSLAPRAHHRNNQLVMWGGSDPFNQAIHDNQGIWLFSLQSQLWTVTPPLKVATNAQAPSIAAVTTCSVVGSVLYIWVTGTPNQNSPFGLLHKLDLEALTWISGPTINLAAAPVISTSSVAATATPSFAAIATGASSVTASQPSTASYSLSAAKIAGIASAIVLVALATIFLILFLRQRADKAQLLHGSKIEHAIAPTPETFVDIAKVNEFAPSPATTGNVPVASAPPADAPPAYEDGEIPRLTYRGLCDFQPRSNEECGVRFGDEIIIRALSTSGWVRVDNITTGTSGLAPLAAIDVGKDFHARIGLMPVPAIDIDIVINSHNVGPSHYPLPSVIDVGKHSGAGSSSYPPPSLIDVGGAGHSFYPLP</sequence>
<gene>
    <name evidence="5" type="ORF">BDK51DRAFT_50023</name>
</gene>
<accession>A0A4P9VXC6</accession>
<dbReference type="InterPro" id="IPR001452">
    <property type="entry name" value="SH3_domain"/>
</dbReference>
<dbReference type="PROSITE" id="PS50002">
    <property type="entry name" value="SH3"/>
    <property type="match status" value="1"/>
</dbReference>
<evidence type="ECO:0000259" key="4">
    <source>
        <dbReference type="PROSITE" id="PS50002"/>
    </source>
</evidence>
<keyword evidence="3" id="KW-0472">Membrane</keyword>
<reference evidence="6" key="1">
    <citation type="journal article" date="2018" name="Nat. Microbiol.">
        <title>Leveraging single-cell genomics to expand the fungal tree of life.</title>
        <authorList>
            <person name="Ahrendt S.R."/>
            <person name="Quandt C.A."/>
            <person name="Ciobanu D."/>
            <person name="Clum A."/>
            <person name="Salamov A."/>
            <person name="Andreopoulos B."/>
            <person name="Cheng J.F."/>
            <person name="Woyke T."/>
            <person name="Pelin A."/>
            <person name="Henrissat B."/>
            <person name="Reynolds N.K."/>
            <person name="Benny G.L."/>
            <person name="Smith M.E."/>
            <person name="James T.Y."/>
            <person name="Grigoriev I.V."/>
        </authorList>
    </citation>
    <scope>NUCLEOTIDE SEQUENCE [LARGE SCALE GENOMIC DNA]</scope>
</reference>
<dbReference type="InterPro" id="IPR015915">
    <property type="entry name" value="Kelch-typ_b-propeller"/>
</dbReference>
<dbReference type="InterPro" id="IPR036028">
    <property type="entry name" value="SH3-like_dom_sf"/>
</dbReference>
<organism evidence="5 6">
    <name type="scientific">Blyttiomyces helicus</name>
    <dbReference type="NCBI Taxonomy" id="388810"/>
    <lineage>
        <taxon>Eukaryota</taxon>
        <taxon>Fungi</taxon>
        <taxon>Fungi incertae sedis</taxon>
        <taxon>Chytridiomycota</taxon>
        <taxon>Chytridiomycota incertae sedis</taxon>
        <taxon>Chytridiomycetes</taxon>
        <taxon>Chytridiomycetes incertae sedis</taxon>
        <taxon>Blyttiomyces</taxon>
    </lineage>
</organism>
<evidence type="ECO:0000256" key="1">
    <source>
        <dbReference type="ARBA" id="ARBA00022443"/>
    </source>
</evidence>
<dbReference type="Pfam" id="PF00018">
    <property type="entry name" value="SH3_1"/>
    <property type="match status" value="1"/>
</dbReference>
<evidence type="ECO:0000313" key="6">
    <source>
        <dbReference type="Proteomes" id="UP000269721"/>
    </source>
</evidence>
<dbReference type="SUPFAM" id="SSF50044">
    <property type="entry name" value="SH3-domain"/>
    <property type="match status" value="1"/>
</dbReference>
<evidence type="ECO:0000313" key="5">
    <source>
        <dbReference type="EMBL" id="RKO83353.1"/>
    </source>
</evidence>
<name>A0A4P9VXC6_9FUNG</name>
<evidence type="ECO:0000256" key="3">
    <source>
        <dbReference type="SAM" id="Phobius"/>
    </source>
</evidence>
<feature type="domain" description="SH3" evidence="4">
    <location>
        <begin position="437"/>
        <end position="498"/>
    </location>
</feature>
<dbReference type="Gene3D" id="2.120.10.80">
    <property type="entry name" value="Kelch-type beta propeller"/>
    <property type="match status" value="2"/>
</dbReference>
<dbReference type="EMBL" id="ML001333">
    <property type="protein sequence ID" value="RKO83353.1"/>
    <property type="molecule type" value="Genomic_DNA"/>
</dbReference>